<dbReference type="Proteomes" id="UP000050790">
    <property type="component" value="Unassembled WGS sequence"/>
</dbReference>
<organism evidence="1 2">
    <name type="scientific">Schistosoma margrebowiei</name>
    <dbReference type="NCBI Taxonomy" id="48269"/>
    <lineage>
        <taxon>Eukaryota</taxon>
        <taxon>Metazoa</taxon>
        <taxon>Spiralia</taxon>
        <taxon>Lophotrochozoa</taxon>
        <taxon>Platyhelminthes</taxon>
        <taxon>Trematoda</taxon>
        <taxon>Digenea</taxon>
        <taxon>Strigeidida</taxon>
        <taxon>Schistosomatoidea</taxon>
        <taxon>Schistosomatidae</taxon>
        <taxon>Schistosoma</taxon>
    </lineage>
</organism>
<accession>A0AA85AIK9</accession>
<dbReference type="Pfam" id="PF17784">
    <property type="entry name" value="Sulfotransfer_4"/>
    <property type="match status" value="1"/>
</dbReference>
<evidence type="ECO:0000313" key="1">
    <source>
        <dbReference type="Proteomes" id="UP000050790"/>
    </source>
</evidence>
<dbReference type="AlphaFoldDB" id="A0AA85AIK9"/>
<dbReference type="Gene3D" id="3.40.50.300">
    <property type="entry name" value="P-loop containing nucleotide triphosphate hydrolases"/>
    <property type="match status" value="1"/>
</dbReference>
<name>A0AA85AIK9_9TREM</name>
<dbReference type="InterPro" id="IPR027417">
    <property type="entry name" value="P-loop_NTPase"/>
</dbReference>
<protein>
    <submittedName>
        <fullName evidence="2">Uncharacterized protein</fullName>
    </submittedName>
</protein>
<dbReference type="PANTHER" id="PTHR36978:SF4">
    <property type="entry name" value="P-LOOP CONTAINING NUCLEOSIDE TRIPHOSPHATE HYDROLASE PROTEIN"/>
    <property type="match status" value="1"/>
</dbReference>
<evidence type="ECO:0000313" key="2">
    <source>
        <dbReference type="WBParaSite" id="SMRG1_87700.1"/>
    </source>
</evidence>
<sequence length="91" mass="10482">MAYDSLTFAFRKGEIDFDDDTVLLKCFDEYNELVVENVPPSRLLIHKLGDGWNPLCKFLNVNVPRCIPYPHVSDRNETQKRADVLKTIGIL</sequence>
<dbReference type="PANTHER" id="PTHR36978">
    <property type="entry name" value="P-LOOP CONTAINING NUCLEOTIDE TRIPHOSPHATE HYDROLASE"/>
    <property type="match status" value="1"/>
</dbReference>
<proteinExistence type="predicted"/>
<dbReference type="WBParaSite" id="SMRG1_87700.1">
    <property type="protein sequence ID" value="SMRG1_87700.1"/>
    <property type="gene ID" value="SMRG1_87700"/>
</dbReference>
<reference evidence="2" key="1">
    <citation type="submission" date="2023-11" db="UniProtKB">
        <authorList>
            <consortium name="WormBaseParasite"/>
        </authorList>
    </citation>
    <scope>IDENTIFICATION</scope>
</reference>
<dbReference type="InterPro" id="IPR040632">
    <property type="entry name" value="Sulfotransfer_4"/>
</dbReference>